<comment type="function">
    <text evidence="6">Involved in coproporphyrin-dependent heme b biosynthesis. Catalyzes the oxidation of coproporphyrinogen III to coproporphyrin III.</text>
</comment>
<comment type="pathway">
    <text evidence="6">Porphyrin-containing compound metabolism; protoheme biosynthesis.</text>
</comment>
<gene>
    <name evidence="8" type="primary">hemY</name>
    <name evidence="8" type="ORF">TST_0876</name>
</gene>
<dbReference type="EMBL" id="AP013035">
    <property type="protein sequence ID" value="BAT71676.1"/>
    <property type="molecule type" value="Genomic_DNA"/>
</dbReference>
<reference evidence="9" key="1">
    <citation type="journal article" date="2018" name="Science">
        <title>A primordial and reversible TCA cycle in a facultatively chemolithoautotrophic thermophile.</title>
        <authorList>
            <person name="Nunoura T."/>
            <person name="Chikaraishi Y."/>
            <person name="Izaki R."/>
            <person name="Suwa T."/>
            <person name="Sato T."/>
            <person name="Harada T."/>
            <person name="Mori K."/>
            <person name="Kato Y."/>
            <person name="Miyazaki M."/>
            <person name="Shimamura S."/>
            <person name="Yanagawa K."/>
            <person name="Shuto A."/>
            <person name="Ohkouchi N."/>
            <person name="Fujita N."/>
            <person name="Takaki Y."/>
            <person name="Atomi H."/>
            <person name="Takai K."/>
        </authorList>
    </citation>
    <scope>NUCLEOTIDE SEQUENCE [LARGE SCALE GENOMIC DNA]</scope>
    <source>
        <strain evidence="9">DSM 17441 / JCM 13301 / NBRC 103674 / ABI70S6</strain>
    </source>
</reference>
<dbReference type="SUPFAM" id="SSF51905">
    <property type="entry name" value="FAD/NAD(P)-binding domain"/>
    <property type="match status" value="1"/>
</dbReference>
<keyword evidence="5 6" id="KW-0350">Heme biosynthesis</keyword>
<dbReference type="PANTHER" id="PTHR42923:SF3">
    <property type="entry name" value="PROTOPORPHYRINOGEN OXIDASE"/>
    <property type="match status" value="1"/>
</dbReference>
<dbReference type="EC" id="1.3.3.15" evidence="6"/>
<keyword evidence="9" id="KW-1185">Reference proteome</keyword>
<comment type="subcellular location">
    <subcellularLocation>
        <location evidence="6">Cytoplasm</location>
    </subcellularLocation>
</comment>
<keyword evidence="2 6" id="KW-0285">Flavoprotein</keyword>
<dbReference type="NCBIfam" id="TIGR00562">
    <property type="entry name" value="proto_IX_ox"/>
    <property type="match status" value="1"/>
</dbReference>
<dbReference type="KEGG" id="ttk:TST_0876"/>
<feature type="domain" description="Amine oxidase" evidence="7">
    <location>
        <begin position="12"/>
        <end position="449"/>
    </location>
</feature>
<dbReference type="InterPro" id="IPR036188">
    <property type="entry name" value="FAD/NAD-bd_sf"/>
</dbReference>
<dbReference type="Gene3D" id="1.10.3110.10">
    <property type="entry name" value="protoporphyrinogen ix oxidase, domain 3"/>
    <property type="match status" value="1"/>
</dbReference>
<dbReference type="InterPro" id="IPR050464">
    <property type="entry name" value="Zeta_carotene_desat/Oxidored"/>
</dbReference>
<dbReference type="AlphaFoldDB" id="A0A0S3QTQ5"/>
<dbReference type="PANTHER" id="PTHR42923">
    <property type="entry name" value="PROTOPORPHYRINOGEN OXIDASE"/>
    <property type="match status" value="1"/>
</dbReference>
<evidence type="ECO:0000256" key="4">
    <source>
        <dbReference type="ARBA" id="ARBA00023002"/>
    </source>
</evidence>
<dbReference type="Gene3D" id="3.90.660.20">
    <property type="entry name" value="Protoporphyrinogen oxidase, mitochondrial, domain 2"/>
    <property type="match status" value="1"/>
</dbReference>
<evidence type="ECO:0000256" key="2">
    <source>
        <dbReference type="ARBA" id="ARBA00022630"/>
    </source>
</evidence>
<organism evidence="8 9">
    <name type="scientific">Thermosulfidibacter takaii (strain DSM 17441 / JCM 13301 / NBRC 103674 / ABI70S6)</name>
    <dbReference type="NCBI Taxonomy" id="1298851"/>
    <lineage>
        <taxon>Bacteria</taxon>
        <taxon>Pseudomonadati</taxon>
        <taxon>Thermosulfidibacterota</taxon>
        <taxon>Thermosulfidibacteria</taxon>
        <taxon>Thermosulfidibacterales</taxon>
        <taxon>Thermosulfidibacteraceae</taxon>
    </lineage>
</organism>
<dbReference type="SUPFAM" id="SSF54373">
    <property type="entry name" value="FAD-linked reductases, C-terminal domain"/>
    <property type="match status" value="1"/>
</dbReference>
<dbReference type="PATRIC" id="fig|1298851.3.peg.913"/>
<dbReference type="Gene3D" id="3.50.50.60">
    <property type="entry name" value="FAD/NAD(P)-binding domain"/>
    <property type="match status" value="1"/>
</dbReference>
<proteinExistence type="inferred from homology"/>
<evidence type="ECO:0000256" key="1">
    <source>
        <dbReference type="ARBA" id="ARBA00001974"/>
    </source>
</evidence>
<accession>A0A0S3QTQ5</accession>
<comment type="cofactor">
    <cofactor evidence="1 6">
        <name>FAD</name>
        <dbReference type="ChEBI" id="CHEBI:57692"/>
    </cofactor>
</comment>
<evidence type="ECO:0000313" key="8">
    <source>
        <dbReference type="EMBL" id="BAT71676.1"/>
    </source>
</evidence>
<dbReference type="GO" id="GO:0004729">
    <property type="term" value="F:oxygen-dependent protoporphyrinogen oxidase activity"/>
    <property type="evidence" value="ECO:0007669"/>
    <property type="project" value="UniProtKB-UniRule"/>
</dbReference>
<dbReference type="GO" id="GO:0005737">
    <property type="term" value="C:cytoplasm"/>
    <property type="evidence" value="ECO:0007669"/>
    <property type="project" value="UniProtKB-SubCell"/>
</dbReference>
<keyword evidence="6" id="KW-0963">Cytoplasm</keyword>
<dbReference type="RefSeq" id="WP_068549674.1">
    <property type="nucleotide sequence ID" value="NZ_AP013035.1"/>
</dbReference>
<dbReference type="GO" id="GO:0006783">
    <property type="term" value="P:heme biosynthetic process"/>
    <property type="evidence" value="ECO:0007669"/>
    <property type="project" value="UniProtKB-UniRule"/>
</dbReference>
<name>A0A0S3QTQ5_THET7</name>
<evidence type="ECO:0000256" key="3">
    <source>
        <dbReference type="ARBA" id="ARBA00022827"/>
    </source>
</evidence>
<dbReference type="OrthoDB" id="9805195at2"/>
<evidence type="ECO:0000313" key="9">
    <source>
        <dbReference type="Proteomes" id="UP000063234"/>
    </source>
</evidence>
<protein>
    <recommendedName>
        <fullName evidence="6">Coproporphyrinogen III oxidase</fullName>
        <ecNumber evidence="6">1.3.3.15</ecNumber>
    </recommendedName>
</protein>
<dbReference type="InterPro" id="IPR002937">
    <property type="entry name" value="Amino_oxidase"/>
</dbReference>
<keyword evidence="4 6" id="KW-0560">Oxidoreductase</keyword>
<dbReference type="Proteomes" id="UP000063234">
    <property type="component" value="Chromosome"/>
</dbReference>
<evidence type="ECO:0000256" key="6">
    <source>
        <dbReference type="RuleBase" id="RU364052"/>
    </source>
</evidence>
<sequence>MAADVVVIGAGISGLSVAHYLVQLGIQDIVVLEKDNRVGGKLRTVREEGYIVETGPNGFLDNKPFTLQLAKELGIEDKLYRSSDEARIRFIFKDGTLKRIPTNPFAFFASSILPLKAKLFLLKEPFVKPTKNEDETVASFVSRRLGREFVDYLIDPMVAGVYAGKADELSIKAAFPAIWNLEREYGGLIKGLWAMRKKNKKSGPAGPGGVLTSFKTGIEDLIEALHSSLKSKIEIRTPIKEAKIKKASDGNWEIGLPDETLHAKALVISTPAYAASTLLKEYQSLSDMLAQIPYAPITVVALGFKKKDVKHSLKGFGFLVPSTERMHILGCLWDSSIFPNRAPEKKVLLRAMLCGARQPDLCELDNEKLLDLALWDLDRCIGIKSSPEKLWIFRYEKGIPQYTLGHTERIKAIFEIGKSLGGLFFHSNAYKGVGLNDCVGFALERAKEVAEFVKQR</sequence>
<keyword evidence="3 6" id="KW-0274">FAD</keyword>
<comment type="catalytic activity">
    <reaction evidence="6">
        <text>coproporphyrinogen III + 3 O2 = coproporphyrin III + 3 H2O2</text>
        <dbReference type="Rhea" id="RHEA:43436"/>
        <dbReference type="ChEBI" id="CHEBI:15379"/>
        <dbReference type="ChEBI" id="CHEBI:16240"/>
        <dbReference type="ChEBI" id="CHEBI:57309"/>
        <dbReference type="ChEBI" id="CHEBI:131725"/>
        <dbReference type="EC" id="1.3.3.15"/>
    </reaction>
</comment>
<dbReference type="InterPro" id="IPR004572">
    <property type="entry name" value="Protoporphyrinogen_oxidase"/>
</dbReference>
<evidence type="ECO:0000259" key="7">
    <source>
        <dbReference type="Pfam" id="PF01593"/>
    </source>
</evidence>
<dbReference type="Pfam" id="PF01593">
    <property type="entry name" value="Amino_oxidase"/>
    <property type="match status" value="1"/>
</dbReference>
<dbReference type="UniPathway" id="UPA00252"/>
<comment type="similarity">
    <text evidence="6">Belongs to the protoporphyrinogen/coproporphyrinogen oxidase family. Coproporphyrinogen III oxidase subfamily.</text>
</comment>
<evidence type="ECO:0000256" key="5">
    <source>
        <dbReference type="ARBA" id="ARBA00023133"/>
    </source>
</evidence>
<dbReference type="STRING" id="1298851.TST_0876"/>